<reference evidence="2" key="1">
    <citation type="journal article" date="2010" name="Science">
        <title>Signatures of adaptation to obligate biotrophy in the Hyaloperonospora arabidopsidis genome.</title>
        <authorList>
            <person name="Baxter L."/>
            <person name="Tripathy S."/>
            <person name="Ishaque N."/>
            <person name="Boot N."/>
            <person name="Cabral A."/>
            <person name="Kemen E."/>
            <person name="Thines M."/>
            <person name="Ah-Fong A."/>
            <person name="Anderson R."/>
            <person name="Badejoko W."/>
            <person name="Bittner-Eddy P."/>
            <person name="Boore J.L."/>
            <person name="Chibucos M.C."/>
            <person name="Coates M."/>
            <person name="Dehal P."/>
            <person name="Delehaunty K."/>
            <person name="Dong S."/>
            <person name="Downton P."/>
            <person name="Dumas B."/>
            <person name="Fabro G."/>
            <person name="Fronick C."/>
            <person name="Fuerstenberg S.I."/>
            <person name="Fulton L."/>
            <person name="Gaulin E."/>
            <person name="Govers F."/>
            <person name="Hughes L."/>
            <person name="Humphray S."/>
            <person name="Jiang R.H."/>
            <person name="Judelson H."/>
            <person name="Kamoun S."/>
            <person name="Kyung K."/>
            <person name="Meijer H."/>
            <person name="Minx P."/>
            <person name="Morris P."/>
            <person name="Nelson J."/>
            <person name="Phuntumart V."/>
            <person name="Qutob D."/>
            <person name="Rehmany A."/>
            <person name="Rougon-Cardoso A."/>
            <person name="Ryden P."/>
            <person name="Torto-Alalibo T."/>
            <person name="Studholme D."/>
            <person name="Wang Y."/>
            <person name="Win J."/>
            <person name="Wood J."/>
            <person name="Clifton S.W."/>
            <person name="Rogers J."/>
            <person name="Van den Ackerveken G."/>
            <person name="Jones J.D."/>
            <person name="McDowell J.M."/>
            <person name="Beynon J."/>
            <person name="Tyler B.M."/>
        </authorList>
    </citation>
    <scope>NUCLEOTIDE SEQUENCE [LARGE SCALE GENOMIC DNA]</scope>
    <source>
        <strain evidence="2">Emoy2</strain>
    </source>
</reference>
<evidence type="ECO:0000313" key="2">
    <source>
        <dbReference type="Proteomes" id="UP000011713"/>
    </source>
</evidence>
<dbReference type="Proteomes" id="UP000011713">
    <property type="component" value="Unassembled WGS sequence"/>
</dbReference>
<evidence type="ECO:0000313" key="1">
    <source>
        <dbReference type="EnsemblProtists" id="HpaP805776"/>
    </source>
</evidence>
<dbReference type="HOGENOM" id="CLU_2983183_0_0_1"/>
<keyword evidence="2" id="KW-1185">Reference proteome</keyword>
<protein>
    <submittedName>
        <fullName evidence="1">Uncharacterized protein</fullName>
    </submittedName>
</protein>
<dbReference type="InParanoid" id="M4BHA0"/>
<dbReference type="VEuPathDB" id="FungiDB:HpaG805776"/>
<proteinExistence type="predicted"/>
<reference evidence="1" key="2">
    <citation type="submission" date="2015-06" db="UniProtKB">
        <authorList>
            <consortium name="EnsemblProtists"/>
        </authorList>
    </citation>
    <scope>IDENTIFICATION</scope>
    <source>
        <strain evidence="1">Emoy2</strain>
    </source>
</reference>
<accession>M4BHA0</accession>
<dbReference type="AlphaFoldDB" id="M4BHA0"/>
<sequence>MTTITPCSTPALQAEPCRGFIRERAALAATSCGRRRHREDVTTSLYLGLLGFSPRIAS</sequence>
<dbReference type="EMBL" id="JH598254">
    <property type="status" value="NOT_ANNOTATED_CDS"/>
    <property type="molecule type" value="Genomic_DNA"/>
</dbReference>
<name>M4BHA0_HYAAE</name>
<organism evidence="1 2">
    <name type="scientific">Hyaloperonospora arabidopsidis (strain Emoy2)</name>
    <name type="common">Downy mildew agent</name>
    <name type="synonym">Peronospora arabidopsidis</name>
    <dbReference type="NCBI Taxonomy" id="559515"/>
    <lineage>
        <taxon>Eukaryota</taxon>
        <taxon>Sar</taxon>
        <taxon>Stramenopiles</taxon>
        <taxon>Oomycota</taxon>
        <taxon>Peronosporomycetes</taxon>
        <taxon>Peronosporales</taxon>
        <taxon>Peronosporaceae</taxon>
        <taxon>Hyaloperonospora</taxon>
    </lineage>
</organism>
<dbReference type="EnsemblProtists" id="HpaT805776">
    <property type="protein sequence ID" value="HpaP805776"/>
    <property type="gene ID" value="HpaG805776"/>
</dbReference>